<dbReference type="Gene3D" id="1.20.120.350">
    <property type="entry name" value="Voltage-gated potassium channels. Chain C"/>
    <property type="match status" value="1"/>
</dbReference>
<feature type="domain" description="Ion transport" evidence="13">
    <location>
        <begin position="22"/>
        <end position="236"/>
    </location>
</feature>
<evidence type="ECO:0000256" key="7">
    <source>
        <dbReference type="ARBA" id="ARBA00022958"/>
    </source>
</evidence>
<dbReference type="HOGENOM" id="CLU_011722_1_3_10"/>
<evidence type="ECO:0000256" key="4">
    <source>
        <dbReference type="ARBA" id="ARBA00022692"/>
    </source>
</evidence>
<proteinExistence type="predicted"/>
<feature type="transmembrane region" description="Helical" evidence="12">
    <location>
        <begin position="82"/>
        <end position="104"/>
    </location>
</feature>
<keyword evidence="5" id="KW-0631">Potassium channel</keyword>
<dbReference type="RefSeq" id="WP_013768484.1">
    <property type="nucleotide sequence ID" value="NC_015510.1"/>
</dbReference>
<keyword evidence="11" id="KW-0407">Ion channel</keyword>
<evidence type="ECO:0000256" key="12">
    <source>
        <dbReference type="SAM" id="Phobius"/>
    </source>
</evidence>
<keyword evidence="9" id="KW-0406">Ion transport</keyword>
<evidence type="ECO:0000256" key="6">
    <source>
        <dbReference type="ARBA" id="ARBA00022882"/>
    </source>
</evidence>
<evidence type="ECO:0000256" key="10">
    <source>
        <dbReference type="ARBA" id="ARBA00023136"/>
    </source>
</evidence>
<evidence type="ECO:0000256" key="11">
    <source>
        <dbReference type="ARBA" id="ARBA00023303"/>
    </source>
</evidence>
<keyword evidence="8 12" id="KW-1133">Transmembrane helix</keyword>
<reference key="2">
    <citation type="submission" date="2011-04" db="EMBL/GenBank/DDBJ databases">
        <title>Complete sequence of chromosome of Haliscomenobacter hydrossis DSM 1100.</title>
        <authorList>
            <consortium name="US DOE Joint Genome Institute (JGI-PGF)"/>
            <person name="Lucas S."/>
            <person name="Han J."/>
            <person name="Lapidus A."/>
            <person name="Bruce D."/>
            <person name="Goodwin L."/>
            <person name="Pitluck S."/>
            <person name="Peters L."/>
            <person name="Kyrpides N."/>
            <person name="Mavromatis K."/>
            <person name="Ivanova N."/>
            <person name="Ovchinnikova G."/>
            <person name="Pagani I."/>
            <person name="Daligault H."/>
            <person name="Detter J.C."/>
            <person name="Han C."/>
            <person name="Land M."/>
            <person name="Hauser L."/>
            <person name="Markowitz V."/>
            <person name="Cheng J.-F."/>
            <person name="Hugenholtz P."/>
            <person name="Woyke T."/>
            <person name="Wu D."/>
            <person name="Verbarg S."/>
            <person name="Frueling A."/>
            <person name="Brambilla E."/>
            <person name="Klenk H.-P."/>
            <person name="Eisen J.A."/>
        </authorList>
    </citation>
    <scope>NUCLEOTIDE SEQUENCE</scope>
    <source>
        <strain>DSM 1100</strain>
    </source>
</reference>
<dbReference type="SUPFAM" id="SSF81324">
    <property type="entry name" value="Voltage-gated potassium channels"/>
    <property type="match status" value="1"/>
</dbReference>
<keyword evidence="7" id="KW-0630">Potassium</keyword>
<gene>
    <name evidence="14" type="ordered locus">Halhy_6140</name>
</gene>
<feature type="transmembrane region" description="Helical" evidence="12">
    <location>
        <begin position="206"/>
        <end position="226"/>
    </location>
</feature>
<evidence type="ECO:0000256" key="3">
    <source>
        <dbReference type="ARBA" id="ARBA00022538"/>
    </source>
</evidence>
<evidence type="ECO:0000256" key="8">
    <source>
        <dbReference type="ARBA" id="ARBA00022989"/>
    </source>
</evidence>
<evidence type="ECO:0000256" key="1">
    <source>
        <dbReference type="ARBA" id="ARBA00004141"/>
    </source>
</evidence>
<dbReference type="GO" id="GO:0005249">
    <property type="term" value="F:voltage-gated potassium channel activity"/>
    <property type="evidence" value="ECO:0007669"/>
    <property type="project" value="InterPro"/>
</dbReference>
<organism evidence="14 15">
    <name type="scientific">Haliscomenobacter hydrossis (strain ATCC 27775 / DSM 1100 / LMG 10767 / O)</name>
    <dbReference type="NCBI Taxonomy" id="760192"/>
    <lineage>
        <taxon>Bacteria</taxon>
        <taxon>Pseudomonadati</taxon>
        <taxon>Bacteroidota</taxon>
        <taxon>Saprospiria</taxon>
        <taxon>Saprospirales</taxon>
        <taxon>Haliscomenobacteraceae</taxon>
        <taxon>Haliscomenobacter</taxon>
    </lineage>
</organism>
<keyword evidence="15" id="KW-1185">Reference proteome</keyword>
<dbReference type="Pfam" id="PF00520">
    <property type="entry name" value="Ion_trans"/>
    <property type="match status" value="1"/>
</dbReference>
<evidence type="ECO:0000313" key="15">
    <source>
        <dbReference type="Proteomes" id="UP000008461"/>
    </source>
</evidence>
<evidence type="ECO:0000256" key="2">
    <source>
        <dbReference type="ARBA" id="ARBA00022448"/>
    </source>
</evidence>
<keyword evidence="4 12" id="KW-0812">Transmembrane</keyword>
<accession>F4L3L2</accession>
<dbReference type="Gene3D" id="1.10.287.70">
    <property type="match status" value="1"/>
</dbReference>
<protein>
    <submittedName>
        <fullName evidence="14">Ion transport protein</fullName>
    </submittedName>
</protein>
<dbReference type="EMBL" id="CP002691">
    <property type="protein sequence ID" value="AEE53962.1"/>
    <property type="molecule type" value="Genomic_DNA"/>
</dbReference>
<name>F4L3L2_HALH1</name>
<keyword evidence="10 12" id="KW-0472">Membrane</keyword>
<dbReference type="InterPro" id="IPR005821">
    <property type="entry name" value="Ion_trans_dom"/>
</dbReference>
<evidence type="ECO:0000313" key="14">
    <source>
        <dbReference type="EMBL" id="AEE53962.1"/>
    </source>
</evidence>
<dbReference type="PANTHER" id="PTHR11537">
    <property type="entry name" value="VOLTAGE-GATED POTASSIUM CHANNEL"/>
    <property type="match status" value="1"/>
</dbReference>
<dbReference type="InterPro" id="IPR028325">
    <property type="entry name" value="VG_K_chnl"/>
</dbReference>
<evidence type="ECO:0000256" key="5">
    <source>
        <dbReference type="ARBA" id="ARBA00022826"/>
    </source>
</evidence>
<dbReference type="KEGG" id="hhy:Halhy_6140"/>
<comment type="subcellular location">
    <subcellularLocation>
        <location evidence="1">Membrane</location>
        <topology evidence="1">Multi-pass membrane protein</topology>
    </subcellularLocation>
</comment>
<feature type="transmembrane region" description="Helical" evidence="12">
    <location>
        <begin position="51"/>
        <end position="70"/>
    </location>
</feature>
<dbReference type="STRING" id="760192.Halhy_6140"/>
<feature type="transmembrane region" description="Helical" evidence="12">
    <location>
        <begin position="147"/>
        <end position="168"/>
    </location>
</feature>
<dbReference type="InterPro" id="IPR027359">
    <property type="entry name" value="Volt_channel_dom_sf"/>
</dbReference>
<dbReference type="AlphaFoldDB" id="F4L3L2"/>
<keyword evidence="6" id="KW-0851">Voltage-gated channel</keyword>
<feature type="transmembrane region" description="Helical" evidence="12">
    <location>
        <begin position="174"/>
        <end position="194"/>
    </location>
</feature>
<evidence type="ECO:0000259" key="13">
    <source>
        <dbReference type="Pfam" id="PF00520"/>
    </source>
</evidence>
<dbReference type="OrthoDB" id="9799090at2"/>
<dbReference type="eggNOG" id="COG2126">
    <property type="taxonomic scope" value="Bacteria"/>
</dbReference>
<reference evidence="14 15" key="1">
    <citation type="journal article" date="2011" name="Stand. Genomic Sci.">
        <title>Complete genome sequence of Haliscomenobacter hydrossis type strain (O).</title>
        <authorList>
            <consortium name="US DOE Joint Genome Institute (JGI-PGF)"/>
            <person name="Daligault H."/>
            <person name="Lapidus A."/>
            <person name="Zeytun A."/>
            <person name="Nolan M."/>
            <person name="Lucas S."/>
            <person name="Del Rio T.G."/>
            <person name="Tice H."/>
            <person name="Cheng J.F."/>
            <person name="Tapia R."/>
            <person name="Han C."/>
            <person name="Goodwin L."/>
            <person name="Pitluck S."/>
            <person name="Liolios K."/>
            <person name="Pagani I."/>
            <person name="Ivanova N."/>
            <person name="Huntemann M."/>
            <person name="Mavromatis K."/>
            <person name="Mikhailova N."/>
            <person name="Pati A."/>
            <person name="Chen A."/>
            <person name="Palaniappan K."/>
            <person name="Land M."/>
            <person name="Hauser L."/>
            <person name="Brambilla E.M."/>
            <person name="Rohde M."/>
            <person name="Verbarg S."/>
            <person name="Goker M."/>
            <person name="Bristow J."/>
            <person name="Eisen J.A."/>
            <person name="Markowitz V."/>
            <person name="Hugenholtz P."/>
            <person name="Kyrpides N.C."/>
            <person name="Klenk H.P."/>
            <person name="Woyke T."/>
        </authorList>
    </citation>
    <scope>NUCLEOTIDE SEQUENCE [LARGE SCALE GENOMIC DNA]</scope>
    <source>
        <strain evidence="15">ATCC 27775 / DSM 1100 / LMG 10767 / O</strain>
    </source>
</reference>
<dbReference type="GO" id="GO:0001508">
    <property type="term" value="P:action potential"/>
    <property type="evidence" value="ECO:0007669"/>
    <property type="project" value="TreeGrafter"/>
</dbReference>
<sequence>MLSKAELYRIVFNSDTKQGRQFDIILLWCILFSVFIAIVDSVPNLPPTLHTILYILEWLITIVFTIEYLLRVYISHNTVRYVFSFWGAVDLLSILPTYLSLFVWGTNYLLVVRILRLLRVFRILKLANFNAESIVLMKALKASMHKITIFLFAVMTINILLGTVMYVVEGGRNGFTSIPQSIYWAIITITTVGYGDIVPRTNLGKFISSIAMIVGYAIIAIPTGIVSVEMSKAADSAQKKCPECSVGNDIHANFCSHCGTALQ</sequence>
<dbReference type="Proteomes" id="UP000008461">
    <property type="component" value="Chromosome"/>
</dbReference>
<evidence type="ECO:0000256" key="9">
    <source>
        <dbReference type="ARBA" id="ARBA00023065"/>
    </source>
</evidence>
<dbReference type="PRINTS" id="PR00169">
    <property type="entry name" value="KCHANNEL"/>
</dbReference>
<dbReference type="GO" id="GO:0008076">
    <property type="term" value="C:voltage-gated potassium channel complex"/>
    <property type="evidence" value="ECO:0007669"/>
    <property type="project" value="InterPro"/>
</dbReference>
<keyword evidence="3" id="KW-0633">Potassium transport</keyword>
<dbReference type="PANTHER" id="PTHR11537:SF254">
    <property type="entry name" value="POTASSIUM VOLTAGE-GATED CHANNEL PROTEIN SHAB"/>
    <property type="match status" value="1"/>
</dbReference>
<keyword evidence="2" id="KW-0813">Transport</keyword>
<feature type="transmembrane region" description="Helical" evidence="12">
    <location>
        <begin position="21"/>
        <end position="39"/>
    </location>
</feature>